<dbReference type="KEGG" id="scib:HUG20_11195"/>
<accession>A0A7T6ZBE4</accession>
<gene>
    <name evidence="1" type="ORF">HUG20_11195</name>
</gene>
<evidence type="ECO:0000313" key="2">
    <source>
        <dbReference type="Proteomes" id="UP000595349"/>
    </source>
</evidence>
<evidence type="ECO:0000313" key="1">
    <source>
        <dbReference type="EMBL" id="QQK80401.1"/>
    </source>
</evidence>
<dbReference type="Proteomes" id="UP000595349">
    <property type="component" value="Chromosome"/>
</dbReference>
<dbReference type="RefSeq" id="WP_200084774.1">
    <property type="nucleotide sequence ID" value="NZ_CP054706.1"/>
</dbReference>
<organism evidence="1 2">
    <name type="scientific">Salicibibacter cibi</name>
    <dbReference type="NCBI Taxonomy" id="2743001"/>
    <lineage>
        <taxon>Bacteria</taxon>
        <taxon>Bacillati</taxon>
        <taxon>Bacillota</taxon>
        <taxon>Bacilli</taxon>
        <taxon>Bacillales</taxon>
        <taxon>Bacillaceae</taxon>
        <taxon>Salicibibacter</taxon>
    </lineage>
</organism>
<proteinExistence type="predicted"/>
<keyword evidence="2" id="KW-1185">Reference proteome</keyword>
<dbReference type="AlphaFoldDB" id="A0A7T6ZBE4"/>
<reference evidence="1 2" key="1">
    <citation type="submission" date="2020-06" db="EMBL/GenBank/DDBJ databases">
        <title>Genomic analysis of Salicibibacter sp. NKC21-4.</title>
        <authorList>
            <person name="Oh Y.J."/>
        </authorList>
    </citation>
    <scope>NUCLEOTIDE SEQUENCE [LARGE SCALE GENOMIC DNA]</scope>
    <source>
        <strain evidence="1 2">NKC21-4</strain>
    </source>
</reference>
<name>A0A7T6ZBE4_9BACI</name>
<sequence length="61" mass="7076">MTKVGRIIEKEIEQEREAAVKETKRELAKKMLKRFSVKEVAEETGLDIEEVEKLIEESGGW</sequence>
<dbReference type="EMBL" id="CP054706">
    <property type="protein sequence ID" value="QQK80401.1"/>
    <property type="molecule type" value="Genomic_DNA"/>
</dbReference>
<protein>
    <submittedName>
        <fullName evidence="1">Uncharacterized protein</fullName>
    </submittedName>
</protein>